<accession>M5ERL4</accession>
<evidence type="ECO:0000313" key="1">
    <source>
        <dbReference type="EMBL" id="CCV06703.1"/>
    </source>
</evidence>
<organism evidence="1 2">
    <name type="scientific">Mesorhizobium metallidurans STM 2683</name>
    <dbReference type="NCBI Taxonomy" id="1297569"/>
    <lineage>
        <taxon>Bacteria</taxon>
        <taxon>Pseudomonadati</taxon>
        <taxon>Pseudomonadota</taxon>
        <taxon>Alphaproteobacteria</taxon>
        <taxon>Hyphomicrobiales</taxon>
        <taxon>Phyllobacteriaceae</taxon>
        <taxon>Mesorhizobium</taxon>
    </lineage>
</organism>
<keyword evidence="2" id="KW-1185">Reference proteome</keyword>
<gene>
    <name evidence="1" type="ORF">MESS2_350075</name>
</gene>
<reference evidence="1 2" key="1">
    <citation type="submission" date="2013-02" db="EMBL/GenBank/DDBJ databases">
        <authorList>
            <person name="Genoscope - CEA"/>
        </authorList>
    </citation>
    <scope>NUCLEOTIDE SEQUENCE [LARGE SCALE GENOMIC DNA]</scope>
    <source>
        <strain evidence="1 2">STM 2683</strain>
    </source>
</reference>
<protein>
    <submittedName>
        <fullName evidence="1">Prophage CP4-57 regulatory</fullName>
    </submittedName>
</protein>
<proteinExistence type="predicted"/>
<sequence length="79" mass="8840">MNPNPTSTLIPAPAVRLICGGISDMTLYRWLNGEFDPRTGKATPPVADFPKPARVINRRRYWSRAEVERFAAGRRVDAA</sequence>
<comment type="caution">
    <text evidence="1">The sequence shown here is derived from an EMBL/GenBank/DDBJ whole genome shotgun (WGS) entry which is preliminary data.</text>
</comment>
<dbReference type="EMBL" id="CAUM01000101">
    <property type="protein sequence ID" value="CCV06703.1"/>
    <property type="molecule type" value="Genomic_DNA"/>
</dbReference>
<dbReference type="Proteomes" id="UP000012062">
    <property type="component" value="Unassembled WGS sequence"/>
</dbReference>
<dbReference type="OrthoDB" id="8091188at2"/>
<evidence type="ECO:0000313" key="2">
    <source>
        <dbReference type="Proteomes" id="UP000012062"/>
    </source>
</evidence>
<dbReference type="AlphaFoldDB" id="M5ERL4"/>
<dbReference type="STRING" id="1297569.MESS2_350075"/>
<dbReference type="RefSeq" id="WP_008875623.1">
    <property type="nucleotide sequence ID" value="NZ_CAUM01000101.1"/>
</dbReference>
<name>M5ERL4_9HYPH</name>